<dbReference type="AlphaFoldDB" id="A0AAN6IWS1"/>
<keyword evidence="1" id="KW-0676">Redox-active center</keyword>
<reference evidence="3" key="1">
    <citation type="submission" date="2023-01" db="EMBL/GenBank/DDBJ databases">
        <title>Exophiala dermititidis isolated from Cystic Fibrosis Patient.</title>
        <authorList>
            <person name="Kurbessoian T."/>
            <person name="Crocker A."/>
            <person name="Murante D."/>
            <person name="Hogan D.A."/>
            <person name="Stajich J.E."/>
        </authorList>
    </citation>
    <scope>NUCLEOTIDE SEQUENCE</scope>
    <source>
        <strain evidence="3">Ex8</strain>
    </source>
</reference>
<dbReference type="Proteomes" id="UP001161757">
    <property type="component" value="Unassembled WGS sequence"/>
</dbReference>
<comment type="caution">
    <text evidence="3">The sequence shown here is derived from an EMBL/GenBank/DDBJ whole genome shotgun (WGS) entry which is preliminary data.</text>
</comment>
<evidence type="ECO:0000313" key="4">
    <source>
        <dbReference type="Proteomes" id="UP001161757"/>
    </source>
</evidence>
<name>A0AAN6IWS1_EXODE</name>
<dbReference type="EMBL" id="JAJGCB010000003">
    <property type="protein sequence ID" value="KAJ8994080.1"/>
    <property type="molecule type" value="Genomic_DNA"/>
</dbReference>
<gene>
    <name evidence="3" type="ORF">HRR80_002575</name>
</gene>
<accession>A0AAN6IWS1</accession>
<dbReference type="SUPFAM" id="SSF52833">
    <property type="entry name" value="Thioredoxin-like"/>
    <property type="match status" value="1"/>
</dbReference>
<dbReference type="Gene3D" id="3.40.30.10">
    <property type="entry name" value="Glutaredoxin"/>
    <property type="match status" value="1"/>
</dbReference>
<dbReference type="PANTHER" id="PTHR36417">
    <property type="entry name" value="SELENOPROTEIN DOMAIN PROTEIN (AFU_ORTHOLOGUE AFUA_1G05220)"/>
    <property type="match status" value="1"/>
</dbReference>
<sequence>MTTQASSTVQVPRVAIKFCTQCKWNLRAAYYAQELLQTFSTSIGEVALIPVTGGIFTVTMTHALPQSQTQGQVTEGKANSVADGNANATPEKDSTTVTITETVLWDRKTDGGFPETKELKNRVRNIIDPDRDLGHIDRSLKKKNGQDQERDQASQQEEVKDKSQPETATVRSSVEQPGKEENKTECEDCK</sequence>
<dbReference type="InterPro" id="IPR036249">
    <property type="entry name" value="Thioredoxin-like_sf"/>
</dbReference>
<feature type="region of interest" description="Disordered" evidence="2">
    <location>
        <begin position="124"/>
        <end position="190"/>
    </location>
</feature>
<feature type="region of interest" description="Disordered" evidence="2">
    <location>
        <begin position="67"/>
        <end position="95"/>
    </location>
</feature>
<dbReference type="PANTHER" id="PTHR36417:SF2">
    <property type="entry name" value="SELENOPROTEIN DOMAIN PROTEIN (AFU_ORTHOLOGUE AFUA_1G05220)"/>
    <property type="match status" value="1"/>
</dbReference>
<evidence type="ECO:0000313" key="3">
    <source>
        <dbReference type="EMBL" id="KAJ8994080.1"/>
    </source>
</evidence>
<evidence type="ECO:0000256" key="2">
    <source>
        <dbReference type="SAM" id="MobiDB-lite"/>
    </source>
</evidence>
<feature type="compositionally biased region" description="Polar residues" evidence="2">
    <location>
        <begin position="165"/>
        <end position="175"/>
    </location>
</feature>
<organism evidence="3 4">
    <name type="scientific">Exophiala dermatitidis</name>
    <name type="common">Black yeast-like fungus</name>
    <name type="synonym">Wangiella dermatitidis</name>
    <dbReference type="NCBI Taxonomy" id="5970"/>
    <lineage>
        <taxon>Eukaryota</taxon>
        <taxon>Fungi</taxon>
        <taxon>Dikarya</taxon>
        <taxon>Ascomycota</taxon>
        <taxon>Pezizomycotina</taxon>
        <taxon>Eurotiomycetes</taxon>
        <taxon>Chaetothyriomycetidae</taxon>
        <taxon>Chaetothyriales</taxon>
        <taxon>Herpotrichiellaceae</taxon>
        <taxon>Exophiala</taxon>
    </lineage>
</organism>
<dbReference type="InterPro" id="IPR011893">
    <property type="entry name" value="Selenoprotein_Rdx-typ"/>
</dbReference>
<protein>
    <recommendedName>
        <fullName evidence="5">Selenoprotein W-like protein</fullName>
    </recommendedName>
</protein>
<evidence type="ECO:0008006" key="5">
    <source>
        <dbReference type="Google" id="ProtNLM"/>
    </source>
</evidence>
<evidence type="ECO:0000256" key="1">
    <source>
        <dbReference type="ARBA" id="ARBA00023284"/>
    </source>
</evidence>
<feature type="compositionally biased region" description="Basic and acidic residues" evidence="2">
    <location>
        <begin position="124"/>
        <end position="164"/>
    </location>
</feature>
<proteinExistence type="predicted"/>
<dbReference type="Pfam" id="PF10262">
    <property type="entry name" value="Rdx"/>
    <property type="match status" value="1"/>
</dbReference>
<feature type="compositionally biased region" description="Basic and acidic residues" evidence="2">
    <location>
        <begin position="177"/>
        <end position="190"/>
    </location>
</feature>